<evidence type="ECO:0000256" key="1">
    <source>
        <dbReference type="SAM" id="MobiDB-lite"/>
    </source>
</evidence>
<feature type="compositionally biased region" description="Gly residues" evidence="1">
    <location>
        <begin position="12"/>
        <end position="21"/>
    </location>
</feature>
<evidence type="ECO:0000313" key="2">
    <source>
        <dbReference type="EMBL" id="QNO46927.1"/>
    </source>
</evidence>
<name>A0A7G9YFZ3_9EURY</name>
<organism evidence="2">
    <name type="scientific">Candidatus Methanogaster sp. ANME-2c ERB4</name>
    <dbReference type="NCBI Taxonomy" id="2759911"/>
    <lineage>
        <taxon>Archaea</taxon>
        <taxon>Methanobacteriati</taxon>
        <taxon>Methanobacteriota</taxon>
        <taxon>Stenosarchaea group</taxon>
        <taxon>Methanomicrobia</taxon>
        <taxon>Methanosarcinales</taxon>
        <taxon>ANME-2 cluster</taxon>
        <taxon>Candidatus Methanogasteraceae</taxon>
        <taxon>Candidatus Methanogaster</taxon>
    </lineage>
</organism>
<gene>
    <name evidence="2" type="ORF">GBMLOPDG_00023</name>
</gene>
<reference evidence="2" key="1">
    <citation type="submission" date="2020-06" db="EMBL/GenBank/DDBJ databases">
        <title>Unique genomic features of the anaerobic methanotrophic archaea.</title>
        <authorList>
            <person name="Chadwick G.L."/>
            <person name="Skennerton C.T."/>
            <person name="Laso-Perez R."/>
            <person name="Leu A.O."/>
            <person name="Speth D.R."/>
            <person name="Yu H."/>
            <person name="Morgan-Lang C."/>
            <person name="Hatzenpichler R."/>
            <person name="Goudeau D."/>
            <person name="Malmstrom R."/>
            <person name="Brazelton W.J."/>
            <person name="Woyke T."/>
            <person name="Hallam S.J."/>
            <person name="Tyson G.W."/>
            <person name="Wegener G."/>
            <person name="Boetius A."/>
            <person name="Orphan V."/>
        </authorList>
    </citation>
    <scope>NUCLEOTIDE SEQUENCE</scope>
</reference>
<accession>A0A7G9YFZ3</accession>
<protein>
    <submittedName>
        <fullName evidence="2">Uncharacterized protein</fullName>
    </submittedName>
</protein>
<sequence>MKSLCTGSVLKSGGGTAGASGDGHEGYAEVGFGSRGRKGFVGWVGDSRV</sequence>
<feature type="region of interest" description="Disordered" evidence="1">
    <location>
        <begin position="1"/>
        <end position="23"/>
    </location>
</feature>
<proteinExistence type="predicted"/>
<dbReference type="AlphaFoldDB" id="A0A7G9YFZ3"/>
<dbReference type="EMBL" id="MT631235">
    <property type="protein sequence ID" value="QNO46927.1"/>
    <property type="molecule type" value="Genomic_DNA"/>
</dbReference>